<evidence type="ECO:0000313" key="2">
    <source>
        <dbReference type="Proteomes" id="UP000178372"/>
    </source>
</evidence>
<proteinExistence type="predicted"/>
<evidence type="ECO:0008006" key="3">
    <source>
        <dbReference type="Google" id="ProtNLM"/>
    </source>
</evidence>
<evidence type="ECO:0000313" key="1">
    <source>
        <dbReference type="EMBL" id="OGK15939.1"/>
    </source>
</evidence>
<dbReference type="InterPro" id="IPR024078">
    <property type="entry name" value="LmbE-like_dom_sf"/>
</dbReference>
<dbReference type="Gene3D" id="3.40.50.10320">
    <property type="entry name" value="LmbE-like"/>
    <property type="match status" value="1"/>
</dbReference>
<reference evidence="1 2" key="1">
    <citation type="journal article" date="2016" name="Nat. Commun.">
        <title>Thousands of microbial genomes shed light on interconnected biogeochemical processes in an aquifer system.</title>
        <authorList>
            <person name="Anantharaman K."/>
            <person name="Brown C.T."/>
            <person name="Hug L.A."/>
            <person name="Sharon I."/>
            <person name="Castelle C.J."/>
            <person name="Probst A.J."/>
            <person name="Thomas B.C."/>
            <person name="Singh A."/>
            <person name="Wilkins M.J."/>
            <person name="Karaoz U."/>
            <person name="Brodie E.L."/>
            <person name="Williams K.H."/>
            <person name="Hubbard S.S."/>
            <person name="Banfield J.F."/>
        </authorList>
    </citation>
    <scope>NUCLEOTIDE SEQUENCE [LARGE SCALE GENOMIC DNA]</scope>
</reference>
<accession>A0A1F7GAK8</accession>
<dbReference type="PANTHER" id="PTHR12993">
    <property type="entry name" value="N-ACETYLGLUCOSAMINYL-PHOSPHATIDYLINOSITOL DE-N-ACETYLASE-RELATED"/>
    <property type="match status" value="1"/>
</dbReference>
<dbReference type="PANTHER" id="PTHR12993:SF30">
    <property type="entry name" value="N-ACETYL-ALPHA-D-GLUCOSAMINYL L-MALATE DEACETYLASE 1"/>
    <property type="match status" value="1"/>
</dbReference>
<dbReference type="GO" id="GO:0016811">
    <property type="term" value="F:hydrolase activity, acting on carbon-nitrogen (but not peptide) bonds, in linear amides"/>
    <property type="evidence" value="ECO:0007669"/>
    <property type="project" value="TreeGrafter"/>
</dbReference>
<protein>
    <recommendedName>
        <fullName evidence="3">GlcNAc-PI de-N-acetylase</fullName>
    </recommendedName>
</protein>
<name>A0A1F7GAK8_9BACT</name>
<organism evidence="1 2">
    <name type="scientific">Candidatus Roizmanbacteria bacterium RIFCSPHIGHO2_01_FULL_39_12b</name>
    <dbReference type="NCBI Taxonomy" id="1802030"/>
    <lineage>
        <taxon>Bacteria</taxon>
        <taxon>Candidatus Roizmaniibacteriota</taxon>
    </lineage>
</organism>
<dbReference type="Pfam" id="PF02585">
    <property type="entry name" value="PIG-L"/>
    <property type="match status" value="1"/>
</dbReference>
<gene>
    <name evidence="1" type="ORF">A2690_00600</name>
</gene>
<dbReference type="SUPFAM" id="SSF102588">
    <property type="entry name" value="LmbE-like"/>
    <property type="match status" value="1"/>
</dbReference>
<comment type="caution">
    <text evidence="1">The sequence shown here is derived from an EMBL/GenBank/DDBJ whole genome shotgun (WGS) entry which is preliminary data.</text>
</comment>
<dbReference type="EMBL" id="MFZF01000022">
    <property type="protein sequence ID" value="OGK15939.1"/>
    <property type="molecule type" value="Genomic_DNA"/>
</dbReference>
<dbReference type="InterPro" id="IPR003737">
    <property type="entry name" value="GlcNAc_PI_deacetylase-related"/>
</dbReference>
<dbReference type="AlphaFoldDB" id="A0A1F7GAK8"/>
<sequence length="203" mass="23567">MYFHKNSTILAIGAHPDDIELACGGVFLKLRNENKSKLIYVVVSDGKLRSLKNKDRIQEQNLAAKKTGVENLYFLGQNDGNIICNSNLVQRIEDIIDVTKPNYIFTHSPSDHHQDHIMVSQATRAALRRHRINLIYYPSFSSREVFESNFYVNIDDYIKKKMEILDLFVSQKDRFYLSKSFIKIKAKEAGLTVGYNFAERFFY</sequence>
<dbReference type="Proteomes" id="UP000178372">
    <property type="component" value="Unassembled WGS sequence"/>
</dbReference>